<protein>
    <recommendedName>
        <fullName evidence="3">Maturase K</fullName>
    </recommendedName>
</protein>
<proteinExistence type="predicted"/>
<evidence type="ECO:0000313" key="2">
    <source>
        <dbReference type="Proteomes" id="UP001605036"/>
    </source>
</evidence>
<accession>A0ABD1Z9S9</accession>
<comment type="caution">
    <text evidence="1">The sequence shown here is derived from an EMBL/GenBank/DDBJ whole genome shotgun (WGS) entry which is preliminary data.</text>
</comment>
<evidence type="ECO:0000313" key="1">
    <source>
        <dbReference type="EMBL" id="KAL2644565.1"/>
    </source>
</evidence>
<keyword evidence="2" id="KW-1185">Reference proteome</keyword>
<dbReference type="Proteomes" id="UP001605036">
    <property type="component" value="Unassembled WGS sequence"/>
</dbReference>
<name>A0ABD1Z9S9_9MARC</name>
<organism evidence="1 2">
    <name type="scientific">Riccia fluitans</name>
    <dbReference type="NCBI Taxonomy" id="41844"/>
    <lineage>
        <taxon>Eukaryota</taxon>
        <taxon>Viridiplantae</taxon>
        <taxon>Streptophyta</taxon>
        <taxon>Embryophyta</taxon>
        <taxon>Marchantiophyta</taxon>
        <taxon>Marchantiopsida</taxon>
        <taxon>Marchantiidae</taxon>
        <taxon>Marchantiales</taxon>
        <taxon>Ricciaceae</taxon>
        <taxon>Riccia</taxon>
    </lineage>
</organism>
<reference evidence="1 2" key="1">
    <citation type="submission" date="2024-09" db="EMBL/GenBank/DDBJ databases">
        <title>Chromosome-scale assembly of Riccia fluitans.</title>
        <authorList>
            <person name="Paukszto L."/>
            <person name="Sawicki J."/>
            <person name="Karawczyk K."/>
            <person name="Piernik-Szablinska J."/>
            <person name="Szczecinska M."/>
            <person name="Mazdziarz M."/>
        </authorList>
    </citation>
    <scope>NUCLEOTIDE SEQUENCE [LARGE SCALE GENOMIC DNA]</scope>
    <source>
        <strain evidence="1">Rf_01</strain>
        <tissue evidence="1">Aerial parts of the thallus</tissue>
    </source>
</reference>
<sequence length="138" mass="15860">MCFEKRLRPNAIIVEAKYSQSSATPLLLNASDSFSLDLYLLRVIFRKTLDVDSTLLAASRKAGDDLERSNRFDPSELAPPLTLLPGWSDFQFFLFFLEIPTSDRLLYKPLERFVYNEFVVILSSLEDPSVFRSLIFVL</sequence>
<evidence type="ECO:0008006" key="3">
    <source>
        <dbReference type="Google" id="ProtNLM"/>
    </source>
</evidence>
<dbReference type="EMBL" id="JBHFFA010000002">
    <property type="protein sequence ID" value="KAL2644565.1"/>
    <property type="molecule type" value="Genomic_DNA"/>
</dbReference>
<gene>
    <name evidence="1" type="ORF">R1flu_012152</name>
</gene>
<dbReference type="AlphaFoldDB" id="A0ABD1Z9S9"/>